<evidence type="ECO:0000313" key="9">
    <source>
        <dbReference type="Proteomes" id="UP000734854"/>
    </source>
</evidence>
<dbReference type="EMBL" id="JACMSC010000001">
    <property type="protein sequence ID" value="KAG6535577.1"/>
    <property type="molecule type" value="Genomic_DNA"/>
</dbReference>
<feature type="region of interest" description="Disordered" evidence="6">
    <location>
        <begin position="131"/>
        <end position="182"/>
    </location>
</feature>
<feature type="compositionally biased region" description="Polar residues" evidence="6">
    <location>
        <begin position="141"/>
        <end position="156"/>
    </location>
</feature>
<keyword evidence="4" id="KW-0804">Transcription</keyword>
<dbReference type="PANTHER" id="PTHR45914:SF60">
    <property type="entry name" value="TRANSCRIPTION FACTOR RSL2-LIKE"/>
    <property type="match status" value="1"/>
</dbReference>
<accession>A0A8J5M7N6</accession>
<dbReference type="AlphaFoldDB" id="A0A8J5M7N6"/>
<evidence type="ECO:0000259" key="7">
    <source>
        <dbReference type="PROSITE" id="PS50888"/>
    </source>
</evidence>
<dbReference type="GO" id="GO:0003677">
    <property type="term" value="F:DNA binding"/>
    <property type="evidence" value="ECO:0007669"/>
    <property type="project" value="UniProtKB-KW"/>
</dbReference>
<protein>
    <recommendedName>
        <fullName evidence="7">BHLH domain-containing protein</fullName>
    </recommendedName>
</protein>
<proteinExistence type="predicted"/>
<reference evidence="8 9" key="1">
    <citation type="submission" date="2020-08" db="EMBL/GenBank/DDBJ databases">
        <title>Plant Genome Project.</title>
        <authorList>
            <person name="Zhang R.-G."/>
        </authorList>
    </citation>
    <scope>NUCLEOTIDE SEQUENCE [LARGE SCALE GENOMIC DNA]</scope>
    <source>
        <tissue evidence="8">Rhizome</tissue>
    </source>
</reference>
<dbReference type="GO" id="GO:0005634">
    <property type="term" value="C:nucleus"/>
    <property type="evidence" value="ECO:0007669"/>
    <property type="project" value="UniProtKB-SubCell"/>
</dbReference>
<dbReference type="InterPro" id="IPR045843">
    <property type="entry name" value="IND-like"/>
</dbReference>
<comment type="caution">
    <text evidence="8">The sequence shown here is derived from an EMBL/GenBank/DDBJ whole genome shotgun (WGS) entry which is preliminary data.</text>
</comment>
<evidence type="ECO:0000256" key="2">
    <source>
        <dbReference type="ARBA" id="ARBA00023015"/>
    </source>
</evidence>
<dbReference type="CDD" id="cd11454">
    <property type="entry name" value="bHLH_AtIND_like"/>
    <property type="match status" value="1"/>
</dbReference>
<dbReference type="FunFam" id="4.10.280.10:FF:000022">
    <property type="entry name" value="Basic helix-loop-helix transcription factor"/>
    <property type="match status" value="1"/>
</dbReference>
<keyword evidence="2" id="KW-0805">Transcription regulation</keyword>
<organism evidence="8 9">
    <name type="scientific">Zingiber officinale</name>
    <name type="common">Ginger</name>
    <name type="synonym">Amomum zingiber</name>
    <dbReference type="NCBI Taxonomy" id="94328"/>
    <lineage>
        <taxon>Eukaryota</taxon>
        <taxon>Viridiplantae</taxon>
        <taxon>Streptophyta</taxon>
        <taxon>Embryophyta</taxon>
        <taxon>Tracheophyta</taxon>
        <taxon>Spermatophyta</taxon>
        <taxon>Magnoliopsida</taxon>
        <taxon>Liliopsida</taxon>
        <taxon>Zingiberales</taxon>
        <taxon>Zingiberaceae</taxon>
        <taxon>Zingiber</taxon>
    </lineage>
</organism>
<name>A0A8J5M7N6_ZINOF</name>
<comment type="subcellular location">
    <subcellularLocation>
        <location evidence="1">Nucleus</location>
    </subcellularLocation>
</comment>
<dbReference type="OrthoDB" id="651283at2759"/>
<evidence type="ECO:0000256" key="6">
    <source>
        <dbReference type="SAM" id="MobiDB-lite"/>
    </source>
</evidence>
<evidence type="ECO:0000256" key="1">
    <source>
        <dbReference type="ARBA" id="ARBA00004123"/>
    </source>
</evidence>
<dbReference type="Pfam" id="PF00010">
    <property type="entry name" value="HLH"/>
    <property type="match status" value="1"/>
</dbReference>
<dbReference type="PANTHER" id="PTHR45914">
    <property type="entry name" value="TRANSCRIPTION FACTOR HEC3-RELATED"/>
    <property type="match status" value="1"/>
</dbReference>
<keyword evidence="5" id="KW-0539">Nucleus</keyword>
<evidence type="ECO:0000313" key="8">
    <source>
        <dbReference type="EMBL" id="KAG6535577.1"/>
    </source>
</evidence>
<sequence length="280" mass="31524">MEMEGSYGEEVPEIVEQLFEQDHRHDPSFRLPLVPWSDGGFFAPQFGYDGYSCLNESDAIPAMPSMHCSMEGCQIPEPAISSTSAFEDLAHFINADASSNEIEEFSCVNLPQIVPVPLGDQMPKTTRKHMVDISSERSGKAQVSPNVSTKMQMKKSVTSKRGQKRTMNFVQEGRDKTDNSIDSCSYITEDQEEPSSNPQSIYARKRRERINERLKILQSLVPNGTKVDISTMLEEAVDYVKFLQLQIKLLSSDELWMYAPIAYNGVNIGLDLKISPLQEK</sequence>
<dbReference type="Proteomes" id="UP000734854">
    <property type="component" value="Unassembled WGS sequence"/>
</dbReference>
<dbReference type="PROSITE" id="PS50888">
    <property type="entry name" value="BHLH"/>
    <property type="match status" value="1"/>
</dbReference>
<keyword evidence="3" id="KW-0238">DNA-binding</keyword>
<dbReference type="InterPro" id="IPR011598">
    <property type="entry name" value="bHLH_dom"/>
</dbReference>
<evidence type="ECO:0000256" key="4">
    <source>
        <dbReference type="ARBA" id="ARBA00023163"/>
    </source>
</evidence>
<dbReference type="GO" id="GO:0046983">
    <property type="term" value="F:protein dimerization activity"/>
    <property type="evidence" value="ECO:0007669"/>
    <property type="project" value="InterPro"/>
</dbReference>
<gene>
    <name evidence="8" type="ORF">ZIOFF_000599</name>
</gene>
<evidence type="ECO:0000256" key="3">
    <source>
        <dbReference type="ARBA" id="ARBA00023125"/>
    </source>
</evidence>
<dbReference type="GO" id="GO:0003700">
    <property type="term" value="F:DNA-binding transcription factor activity"/>
    <property type="evidence" value="ECO:0007669"/>
    <property type="project" value="InterPro"/>
</dbReference>
<keyword evidence="9" id="KW-1185">Reference proteome</keyword>
<dbReference type="SMART" id="SM00353">
    <property type="entry name" value="HLH"/>
    <property type="match status" value="1"/>
</dbReference>
<evidence type="ECO:0000256" key="5">
    <source>
        <dbReference type="ARBA" id="ARBA00023242"/>
    </source>
</evidence>
<feature type="domain" description="BHLH" evidence="7">
    <location>
        <begin position="194"/>
        <end position="243"/>
    </location>
</feature>